<organism evidence="3 4">
    <name type="scientific">Collimonas pratensis</name>
    <dbReference type="NCBI Taxonomy" id="279113"/>
    <lineage>
        <taxon>Bacteria</taxon>
        <taxon>Pseudomonadati</taxon>
        <taxon>Pseudomonadota</taxon>
        <taxon>Betaproteobacteria</taxon>
        <taxon>Burkholderiales</taxon>
        <taxon>Oxalobacteraceae</taxon>
        <taxon>Collimonas</taxon>
    </lineage>
</organism>
<evidence type="ECO:0000313" key="4">
    <source>
        <dbReference type="Proteomes" id="UP000074561"/>
    </source>
</evidence>
<reference evidence="3 4" key="1">
    <citation type="submission" date="2015-11" db="EMBL/GenBank/DDBJ databases">
        <title>Exploring the genomic traits of fungus-feeding bacterial genus Collimonas.</title>
        <authorList>
            <person name="Song C."/>
            <person name="Schmidt R."/>
            <person name="de Jager V."/>
            <person name="Krzyzanowska D."/>
            <person name="Jongedijk E."/>
            <person name="Cankar K."/>
            <person name="Beekwilder J."/>
            <person name="van Veen A."/>
            <person name="de Boer W."/>
            <person name="van Veen J.A."/>
            <person name="Garbeva P."/>
        </authorList>
    </citation>
    <scope>NUCLEOTIDE SEQUENCE [LARGE SCALE GENOMIC DNA]</scope>
    <source>
        <strain evidence="3 4">Ter91</strain>
    </source>
</reference>
<evidence type="ECO:0000256" key="1">
    <source>
        <dbReference type="SAM" id="MobiDB-lite"/>
    </source>
</evidence>
<protein>
    <submittedName>
        <fullName evidence="3">Uncharacterized protein</fullName>
    </submittedName>
</protein>
<dbReference type="Proteomes" id="UP000074561">
    <property type="component" value="Chromosome"/>
</dbReference>
<dbReference type="AlphaFoldDB" id="A0A127Q6I9"/>
<dbReference type="EMBL" id="CP013234">
    <property type="protein sequence ID" value="AMP05679.1"/>
    <property type="molecule type" value="Genomic_DNA"/>
</dbReference>
<feature type="signal peptide" evidence="2">
    <location>
        <begin position="1"/>
        <end position="23"/>
    </location>
</feature>
<dbReference type="OrthoDB" id="8781396at2"/>
<dbReference type="RefSeq" id="WP_061941765.1">
    <property type="nucleotide sequence ID" value="NZ_CP013234.1"/>
</dbReference>
<dbReference type="STRING" id="279113.CPter91_3353"/>
<dbReference type="KEGG" id="cpra:CPter91_3353"/>
<proteinExistence type="predicted"/>
<feature type="chain" id="PRO_5007277637" evidence="2">
    <location>
        <begin position="24"/>
        <end position="88"/>
    </location>
</feature>
<accession>A0A127Q6I9</accession>
<sequence length="88" mass="9253">MAMHISYPFSGLFALLLAFSATAADQPAAPANSPKTSTASNQQPRPGDGVRVEETESAPLVAVKGADGRITVQHSSDTSEQQKKEQAR</sequence>
<dbReference type="PATRIC" id="fig|279113.9.peg.3311"/>
<gene>
    <name evidence="3" type="ORF">CPter91_3353</name>
</gene>
<feature type="region of interest" description="Disordered" evidence="1">
    <location>
        <begin position="24"/>
        <end position="88"/>
    </location>
</feature>
<name>A0A127Q6I9_9BURK</name>
<evidence type="ECO:0000313" key="3">
    <source>
        <dbReference type="EMBL" id="AMP05679.1"/>
    </source>
</evidence>
<evidence type="ECO:0000256" key="2">
    <source>
        <dbReference type="SAM" id="SignalP"/>
    </source>
</evidence>
<feature type="compositionally biased region" description="Polar residues" evidence="1">
    <location>
        <begin position="33"/>
        <end position="44"/>
    </location>
</feature>
<keyword evidence="2" id="KW-0732">Signal</keyword>